<sequence length="71" mass="7929">MVKPPIIDVAGPKSTSAFLFLYFTDCELCTWATQVLLAFSSNNRCTHDYNGFSLGSNMQWKKSISSDEVCI</sequence>
<dbReference type="Proteomes" id="UP001396334">
    <property type="component" value="Unassembled WGS sequence"/>
</dbReference>
<evidence type="ECO:0000313" key="2">
    <source>
        <dbReference type="Proteomes" id="UP001396334"/>
    </source>
</evidence>
<proteinExistence type="predicted"/>
<dbReference type="EMBL" id="JBBPBN010000428">
    <property type="protein sequence ID" value="KAK8486758.1"/>
    <property type="molecule type" value="Genomic_DNA"/>
</dbReference>
<name>A0ABR2A277_9ROSI</name>
<organism evidence="1 2">
    <name type="scientific">Hibiscus sabdariffa</name>
    <name type="common">roselle</name>
    <dbReference type="NCBI Taxonomy" id="183260"/>
    <lineage>
        <taxon>Eukaryota</taxon>
        <taxon>Viridiplantae</taxon>
        <taxon>Streptophyta</taxon>
        <taxon>Embryophyta</taxon>
        <taxon>Tracheophyta</taxon>
        <taxon>Spermatophyta</taxon>
        <taxon>Magnoliopsida</taxon>
        <taxon>eudicotyledons</taxon>
        <taxon>Gunneridae</taxon>
        <taxon>Pentapetalae</taxon>
        <taxon>rosids</taxon>
        <taxon>malvids</taxon>
        <taxon>Malvales</taxon>
        <taxon>Malvaceae</taxon>
        <taxon>Malvoideae</taxon>
        <taxon>Hibiscus</taxon>
    </lineage>
</organism>
<gene>
    <name evidence="1" type="ORF">V6N11_000246</name>
</gene>
<comment type="caution">
    <text evidence="1">The sequence shown here is derived from an EMBL/GenBank/DDBJ whole genome shotgun (WGS) entry which is preliminary data.</text>
</comment>
<keyword evidence="2" id="KW-1185">Reference proteome</keyword>
<evidence type="ECO:0000313" key="1">
    <source>
        <dbReference type="EMBL" id="KAK8486758.1"/>
    </source>
</evidence>
<reference evidence="1 2" key="1">
    <citation type="journal article" date="2024" name="G3 (Bethesda)">
        <title>Genome assembly of Hibiscus sabdariffa L. provides insights into metabolisms of medicinal natural products.</title>
        <authorList>
            <person name="Kim T."/>
        </authorList>
    </citation>
    <scope>NUCLEOTIDE SEQUENCE [LARGE SCALE GENOMIC DNA]</scope>
    <source>
        <strain evidence="1">TK-2024</strain>
        <tissue evidence="1">Old leaves</tissue>
    </source>
</reference>
<accession>A0ABR2A277</accession>
<protein>
    <submittedName>
        <fullName evidence="1">Uncharacterized protein</fullName>
    </submittedName>
</protein>